<dbReference type="PRINTS" id="PR00019">
    <property type="entry name" value="LEURICHRPT"/>
</dbReference>
<keyword evidence="22" id="KW-1185">Reference proteome</keyword>
<keyword evidence="16" id="KW-0325">Glycoprotein</keyword>
<dbReference type="Proteomes" id="UP000436088">
    <property type="component" value="Unassembled WGS sequence"/>
</dbReference>
<dbReference type="GO" id="GO:0016020">
    <property type="term" value="C:membrane"/>
    <property type="evidence" value="ECO:0007669"/>
    <property type="project" value="UniProtKB-SubCell"/>
</dbReference>
<evidence type="ECO:0000256" key="14">
    <source>
        <dbReference type="ARBA" id="ARBA00023136"/>
    </source>
</evidence>
<keyword evidence="4" id="KW-0597">Phosphoprotein</keyword>
<comment type="caution">
    <text evidence="21">The sequence shown here is derived from an EMBL/GenBank/DDBJ whole genome shotgun (WGS) entry which is preliminary data.</text>
</comment>
<organism evidence="21 22">
    <name type="scientific">Hibiscus syriacus</name>
    <name type="common">Rose of Sharon</name>
    <dbReference type="NCBI Taxonomy" id="106335"/>
    <lineage>
        <taxon>Eukaryota</taxon>
        <taxon>Viridiplantae</taxon>
        <taxon>Streptophyta</taxon>
        <taxon>Embryophyta</taxon>
        <taxon>Tracheophyta</taxon>
        <taxon>Spermatophyta</taxon>
        <taxon>Magnoliopsida</taxon>
        <taxon>eudicotyledons</taxon>
        <taxon>Gunneridae</taxon>
        <taxon>Pentapetalae</taxon>
        <taxon>rosids</taxon>
        <taxon>malvids</taxon>
        <taxon>Malvales</taxon>
        <taxon>Malvaceae</taxon>
        <taxon>Malvoideae</taxon>
        <taxon>Hibiscus</taxon>
    </lineage>
</organism>
<dbReference type="SUPFAM" id="SSF52047">
    <property type="entry name" value="RNI-like"/>
    <property type="match status" value="1"/>
</dbReference>
<dbReference type="InterPro" id="IPR013210">
    <property type="entry name" value="LRR_N_plant-typ"/>
</dbReference>
<keyword evidence="14" id="KW-0472">Membrane</keyword>
<evidence type="ECO:0000256" key="17">
    <source>
        <dbReference type="ARBA" id="ARBA00047899"/>
    </source>
</evidence>
<dbReference type="Pfam" id="PF00560">
    <property type="entry name" value="LRR_1"/>
    <property type="match status" value="5"/>
</dbReference>
<keyword evidence="6" id="KW-0808">Transferase</keyword>
<dbReference type="PANTHER" id="PTHR48005">
    <property type="entry name" value="LEUCINE RICH REPEAT KINASE 2"/>
    <property type="match status" value="1"/>
</dbReference>
<evidence type="ECO:0000256" key="4">
    <source>
        <dbReference type="ARBA" id="ARBA00022553"/>
    </source>
</evidence>
<keyword evidence="3" id="KW-0723">Serine/threonine-protein kinase</keyword>
<keyword evidence="12 19" id="KW-0067">ATP-binding</keyword>
<dbReference type="Gene3D" id="3.80.10.10">
    <property type="entry name" value="Ribonuclease Inhibitor"/>
    <property type="match status" value="5"/>
</dbReference>
<evidence type="ECO:0000256" key="11">
    <source>
        <dbReference type="ARBA" id="ARBA00022777"/>
    </source>
</evidence>
<dbReference type="EC" id="2.7.11.1" evidence="2"/>
<evidence type="ECO:0000256" key="13">
    <source>
        <dbReference type="ARBA" id="ARBA00022989"/>
    </source>
</evidence>
<dbReference type="SUPFAM" id="SSF56112">
    <property type="entry name" value="Protein kinase-like (PK-like)"/>
    <property type="match status" value="3"/>
</dbReference>
<evidence type="ECO:0000256" key="10">
    <source>
        <dbReference type="ARBA" id="ARBA00022741"/>
    </source>
</evidence>
<evidence type="ECO:0000256" key="3">
    <source>
        <dbReference type="ARBA" id="ARBA00022527"/>
    </source>
</evidence>
<dbReference type="PROSITE" id="PS00107">
    <property type="entry name" value="PROTEIN_KINASE_ATP"/>
    <property type="match status" value="1"/>
</dbReference>
<dbReference type="SMART" id="SM00369">
    <property type="entry name" value="LRR_TYP"/>
    <property type="match status" value="8"/>
</dbReference>
<accession>A0A6A3D7Q4</accession>
<evidence type="ECO:0000259" key="20">
    <source>
        <dbReference type="PROSITE" id="PS50011"/>
    </source>
</evidence>
<keyword evidence="5" id="KW-0433">Leucine-rich repeat</keyword>
<sequence>MALEILRNEPANEKCDVYSFSVILWELATLCIPWKGLNPMQVVGAVEFQNKHLEIPEDIDPMVAQIIRDCWQTQDGSVLHASSQNAVTLTNLPIAFLGATPTTIICTANVPPTTTSTSAHRKAKRDKSAGIEMLSLKLLDEYTNTFRFSEIIGSSRKMSVEGSPMLRVFFFTLLLLSSCHVFASVSATFRDESSAGQKEADALLKWKASLDAQSQSFLSSWDGNGPCDWTGIICDKSTRVGHLNLSSSGLKGTLHGFNFSSFPKLTVVDLSSNHLSGTIPSDVGKLPRLTYLDLSSNHLSGEIPASIGNMTDLLFLYLYKNALSGSIPQQIGMLKSLNELDLAENNLIGSLPPSVGNLANISYLSLFNNKISGSIPKEIGNLTDLSDLYLSSNKILGSIPKEIGMLGSLVNLRLFNNSLSGFISAEMNNLTSLKKLGLSENYLTGRLPQQVCLGGVLERFTADNNYFTGPIPKSMKNCTSLHRLRLGHNQLTGNVSEDLGIYPNLDYLDLSDNKLVGELSSKWGQCHNLTFLRLSNNNISGEIPSELGKATQLRVCDLSSNHLTGGIPKELGQLKFLFKLMLNDNHLSGTIPSELKMFSDLEGLNLAANNLNGSIPPWFSDCKKLLELNLSANGFRGGIPFEVGSLSFLQVLDLSHNLLIGKMPEQVGNLKSLEKLNLSHNKLFGRIPSTFDVFNFDGKMVYENIVEATEEFDSKYCIGVGGYGSVYKAQLSNGQMVAVKRLHQLSEDVVVEQKAFNSEIQALTEIRHLNILKLHGFCSHPRHSFLVYEFLEGGSLEKILKSDEQAREFDWKKRLGAARLLKPDSSIGPILKALLVTRLQLAYTMHINEKCDVFSFGVVTLETLMGRHPGDLISFISSSFSSLSIMLIVISLRSFTSEDLLDHDFHLRETNSSRSGLHCKSSITMLTCQSTISTEYAASFSGAVVCADQNVVHILSLCQVFDTFTAMGSLYKLQLRSNIQLNEKRRMGMALDVVCDFGLSRMKHHTFLSSKPTAGTPEWMALEILRNEPANEKCDVYSFSVILWELATLCIPWKGLNPMQVVGAVEFQNKHLEIPEDIDPMVAQIIRDCWQTSFECSIGLSSLGQPYKHLTRWECFACIKSKCRNFNEPSDSLLSQLGATPTTIICTANVPPTTTSTSAHRKAKRDKSGYRTIRYTALFDVL</sequence>
<evidence type="ECO:0000256" key="5">
    <source>
        <dbReference type="ARBA" id="ARBA00022614"/>
    </source>
</evidence>
<evidence type="ECO:0000256" key="16">
    <source>
        <dbReference type="ARBA" id="ARBA00023180"/>
    </source>
</evidence>
<feature type="binding site" evidence="19">
    <location>
        <position position="740"/>
    </location>
    <ligand>
        <name>ATP</name>
        <dbReference type="ChEBI" id="CHEBI:30616"/>
    </ligand>
</feature>
<dbReference type="FunFam" id="3.80.10.10:FF:000400">
    <property type="entry name" value="Nuclear pore complex protein NUP107"/>
    <property type="match status" value="1"/>
</dbReference>
<dbReference type="PANTHER" id="PTHR48005:SF70">
    <property type="entry name" value="MDIS1-INTERACTING RECEPTOR LIKE KINASE 2-LIKE"/>
    <property type="match status" value="1"/>
</dbReference>
<dbReference type="AlphaFoldDB" id="A0A6A3D7Q4"/>
<keyword evidence="7" id="KW-0812">Transmembrane</keyword>
<dbReference type="InterPro" id="IPR000719">
    <property type="entry name" value="Prot_kinase_dom"/>
</dbReference>
<evidence type="ECO:0000256" key="12">
    <source>
        <dbReference type="ARBA" id="ARBA00022840"/>
    </source>
</evidence>
<evidence type="ECO:0000256" key="15">
    <source>
        <dbReference type="ARBA" id="ARBA00023170"/>
    </source>
</evidence>
<keyword evidence="13" id="KW-1133">Transmembrane helix</keyword>
<dbReference type="InterPro" id="IPR011009">
    <property type="entry name" value="Kinase-like_dom_sf"/>
</dbReference>
<keyword evidence="9" id="KW-0677">Repeat</keyword>
<dbReference type="InterPro" id="IPR032675">
    <property type="entry name" value="LRR_dom_sf"/>
</dbReference>
<evidence type="ECO:0000256" key="19">
    <source>
        <dbReference type="PROSITE-ProRule" id="PRU10141"/>
    </source>
</evidence>
<dbReference type="Pfam" id="PF08263">
    <property type="entry name" value="LRRNT_2"/>
    <property type="match status" value="1"/>
</dbReference>
<reference evidence="21" key="1">
    <citation type="submission" date="2019-09" db="EMBL/GenBank/DDBJ databases">
        <title>Draft genome information of white flower Hibiscus syriacus.</title>
        <authorList>
            <person name="Kim Y.-M."/>
        </authorList>
    </citation>
    <scope>NUCLEOTIDE SEQUENCE [LARGE SCALE GENOMIC DNA]</scope>
    <source>
        <strain evidence="21">YM2019G1</strain>
    </source>
</reference>
<dbReference type="EMBL" id="VEPZ02000032">
    <property type="protein sequence ID" value="KAE8735249.1"/>
    <property type="molecule type" value="Genomic_DNA"/>
</dbReference>
<evidence type="ECO:0000256" key="9">
    <source>
        <dbReference type="ARBA" id="ARBA00022737"/>
    </source>
</evidence>
<dbReference type="InterPro" id="IPR003591">
    <property type="entry name" value="Leu-rich_rpt_typical-subtyp"/>
</dbReference>
<evidence type="ECO:0000256" key="2">
    <source>
        <dbReference type="ARBA" id="ARBA00012513"/>
    </source>
</evidence>
<dbReference type="FunFam" id="3.30.200.20:FF:000309">
    <property type="entry name" value="Leucine-rich repeat receptor protein kinase MSP1"/>
    <property type="match status" value="1"/>
</dbReference>
<dbReference type="Pfam" id="PF00069">
    <property type="entry name" value="Pkinase"/>
    <property type="match status" value="1"/>
</dbReference>
<keyword evidence="8" id="KW-0732">Signal</keyword>
<comment type="subcellular location">
    <subcellularLocation>
        <location evidence="1">Membrane</location>
        <topology evidence="1">Single-pass type I membrane protein</topology>
    </subcellularLocation>
</comment>
<dbReference type="GO" id="GO:0009653">
    <property type="term" value="P:anatomical structure morphogenesis"/>
    <property type="evidence" value="ECO:0007669"/>
    <property type="project" value="UniProtKB-ARBA"/>
</dbReference>
<evidence type="ECO:0000313" key="22">
    <source>
        <dbReference type="Proteomes" id="UP000436088"/>
    </source>
</evidence>
<evidence type="ECO:0000256" key="1">
    <source>
        <dbReference type="ARBA" id="ARBA00004479"/>
    </source>
</evidence>
<evidence type="ECO:0000313" key="21">
    <source>
        <dbReference type="EMBL" id="KAE8735249.1"/>
    </source>
</evidence>
<dbReference type="Gene3D" id="1.10.510.10">
    <property type="entry name" value="Transferase(Phosphotransferase) domain 1"/>
    <property type="match status" value="2"/>
</dbReference>
<protein>
    <recommendedName>
        <fullName evidence="2">non-specific serine/threonine protein kinase</fullName>
        <ecNumber evidence="2">2.7.11.1</ecNumber>
    </recommendedName>
</protein>
<dbReference type="Gene3D" id="3.30.200.20">
    <property type="entry name" value="Phosphorylase Kinase, domain 1"/>
    <property type="match status" value="1"/>
</dbReference>
<feature type="domain" description="Protein kinase" evidence="20">
    <location>
        <begin position="712"/>
        <end position="1110"/>
    </location>
</feature>
<evidence type="ECO:0000256" key="18">
    <source>
        <dbReference type="ARBA" id="ARBA00048679"/>
    </source>
</evidence>
<comment type="catalytic activity">
    <reaction evidence="17">
        <text>L-threonyl-[protein] + ATP = O-phospho-L-threonyl-[protein] + ADP + H(+)</text>
        <dbReference type="Rhea" id="RHEA:46608"/>
        <dbReference type="Rhea" id="RHEA-COMP:11060"/>
        <dbReference type="Rhea" id="RHEA-COMP:11605"/>
        <dbReference type="ChEBI" id="CHEBI:15378"/>
        <dbReference type="ChEBI" id="CHEBI:30013"/>
        <dbReference type="ChEBI" id="CHEBI:30616"/>
        <dbReference type="ChEBI" id="CHEBI:61977"/>
        <dbReference type="ChEBI" id="CHEBI:456216"/>
        <dbReference type="EC" id="2.7.11.1"/>
    </reaction>
</comment>
<dbReference type="FunFam" id="3.80.10.10:FF:000719">
    <property type="entry name" value="MDIS1-interacting receptor like kinase 2 isoform A"/>
    <property type="match status" value="1"/>
</dbReference>
<dbReference type="Pfam" id="PF23598">
    <property type="entry name" value="LRR_14"/>
    <property type="match status" value="1"/>
</dbReference>
<name>A0A6A3D7Q4_HIBSY</name>
<comment type="catalytic activity">
    <reaction evidence="18">
        <text>L-seryl-[protein] + ATP = O-phospho-L-seryl-[protein] + ADP + H(+)</text>
        <dbReference type="Rhea" id="RHEA:17989"/>
        <dbReference type="Rhea" id="RHEA-COMP:9863"/>
        <dbReference type="Rhea" id="RHEA-COMP:11604"/>
        <dbReference type="ChEBI" id="CHEBI:15378"/>
        <dbReference type="ChEBI" id="CHEBI:29999"/>
        <dbReference type="ChEBI" id="CHEBI:30616"/>
        <dbReference type="ChEBI" id="CHEBI:83421"/>
        <dbReference type="ChEBI" id="CHEBI:456216"/>
        <dbReference type="EC" id="2.7.11.1"/>
    </reaction>
</comment>
<keyword evidence="15" id="KW-0675">Receptor</keyword>
<dbReference type="InterPro" id="IPR017441">
    <property type="entry name" value="Protein_kinase_ATP_BS"/>
</dbReference>
<dbReference type="Pfam" id="PF07714">
    <property type="entry name" value="PK_Tyr_Ser-Thr"/>
    <property type="match status" value="2"/>
</dbReference>
<evidence type="ECO:0000256" key="6">
    <source>
        <dbReference type="ARBA" id="ARBA00022679"/>
    </source>
</evidence>
<keyword evidence="10 19" id="KW-0547">Nucleotide-binding</keyword>
<dbReference type="InterPro" id="IPR051420">
    <property type="entry name" value="Ser_Thr_Kinases_DiverseReg"/>
</dbReference>
<dbReference type="SUPFAM" id="SSF52058">
    <property type="entry name" value="L domain-like"/>
    <property type="match status" value="1"/>
</dbReference>
<dbReference type="InterPro" id="IPR001245">
    <property type="entry name" value="Ser-Thr/Tyr_kinase_cat_dom"/>
</dbReference>
<dbReference type="Pfam" id="PF13855">
    <property type="entry name" value="LRR_8"/>
    <property type="match status" value="1"/>
</dbReference>
<dbReference type="GO" id="GO:0005524">
    <property type="term" value="F:ATP binding"/>
    <property type="evidence" value="ECO:0007669"/>
    <property type="project" value="UniProtKB-UniRule"/>
</dbReference>
<evidence type="ECO:0000256" key="8">
    <source>
        <dbReference type="ARBA" id="ARBA00022729"/>
    </source>
</evidence>
<evidence type="ECO:0000256" key="7">
    <source>
        <dbReference type="ARBA" id="ARBA00022692"/>
    </source>
</evidence>
<dbReference type="FunFam" id="3.80.10.10:FF:000095">
    <property type="entry name" value="LRR receptor-like serine/threonine-protein kinase GSO1"/>
    <property type="match status" value="1"/>
</dbReference>
<gene>
    <name evidence="21" type="ORF">F3Y22_tig00000340pilonHSYRG00110</name>
</gene>
<proteinExistence type="predicted"/>
<dbReference type="PROSITE" id="PS50011">
    <property type="entry name" value="PROTEIN_KINASE_DOM"/>
    <property type="match status" value="1"/>
</dbReference>
<dbReference type="GO" id="GO:0004674">
    <property type="term" value="F:protein serine/threonine kinase activity"/>
    <property type="evidence" value="ECO:0007669"/>
    <property type="project" value="UniProtKB-KW"/>
</dbReference>
<keyword evidence="11" id="KW-0418">Kinase</keyword>
<dbReference type="GO" id="GO:0099402">
    <property type="term" value="P:plant organ development"/>
    <property type="evidence" value="ECO:0007669"/>
    <property type="project" value="UniProtKB-ARBA"/>
</dbReference>
<dbReference type="InterPro" id="IPR055414">
    <property type="entry name" value="LRR_R13L4/SHOC2-like"/>
</dbReference>
<dbReference type="InterPro" id="IPR001611">
    <property type="entry name" value="Leu-rich_rpt"/>
</dbReference>